<dbReference type="InterPro" id="IPR005186">
    <property type="entry name" value="FlaG"/>
</dbReference>
<keyword evidence="2" id="KW-0966">Cell projection</keyword>
<accession>A0ABX1IAZ1</accession>
<comment type="caution">
    <text evidence="2">The sequence shown here is derived from an EMBL/GenBank/DDBJ whole genome shotgun (WGS) entry which is preliminary data.</text>
</comment>
<name>A0ABX1IAZ1_9GAMM</name>
<dbReference type="Proteomes" id="UP000740754">
    <property type="component" value="Unassembled WGS sequence"/>
</dbReference>
<gene>
    <name evidence="2" type="ORF">HF203_15900</name>
</gene>
<feature type="compositionally biased region" description="Low complexity" evidence="1">
    <location>
        <begin position="23"/>
        <end position="46"/>
    </location>
</feature>
<evidence type="ECO:0000256" key="1">
    <source>
        <dbReference type="SAM" id="MobiDB-lite"/>
    </source>
</evidence>
<sequence>MIRSQPTHPQDDAGAAIRDRNRQQPASAADSQAAPGAAQQATSDAALEAQRAGQTEAQRPPAEGDEQKSSTLMLEQVVESINDYLQANHRALEFSLDDGSGEVVVTVMDAERKEVIRQIPPEHALKLMAQMRDGTGISGIGLTEEA</sequence>
<dbReference type="InterPro" id="IPR035924">
    <property type="entry name" value="FlaG-like_sf"/>
</dbReference>
<dbReference type="Gene3D" id="3.30.160.170">
    <property type="entry name" value="FlaG-like"/>
    <property type="match status" value="1"/>
</dbReference>
<reference evidence="2 3" key="1">
    <citation type="submission" date="2020-04" db="EMBL/GenBank/DDBJ databases">
        <title>Draft Whole-Genome sequence of Marichromatium bheemlicum DSM 18632, type strain.</title>
        <authorList>
            <person name="Kyndt J.A."/>
            <person name="Meyer T.E."/>
        </authorList>
    </citation>
    <scope>NUCLEOTIDE SEQUENCE [LARGE SCALE GENOMIC DNA]</scope>
    <source>
        <strain evidence="2 3">DSM 18632</strain>
    </source>
</reference>
<dbReference type="SUPFAM" id="SSF160214">
    <property type="entry name" value="FlaG-like"/>
    <property type="match status" value="1"/>
</dbReference>
<dbReference type="EMBL" id="JAAXKX010000038">
    <property type="protein sequence ID" value="NKN34700.1"/>
    <property type="molecule type" value="Genomic_DNA"/>
</dbReference>
<evidence type="ECO:0000313" key="2">
    <source>
        <dbReference type="EMBL" id="NKN34700.1"/>
    </source>
</evidence>
<keyword evidence="2" id="KW-0969">Cilium</keyword>
<organism evidence="2 3">
    <name type="scientific">Marichromatium bheemlicum</name>
    <dbReference type="NCBI Taxonomy" id="365339"/>
    <lineage>
        <taxon>Bacteria</taxon>
        <taxon>Pseudomonadati</taxon>
        <taxon>Pseudomonadota</taxon>
        <taxon>Gammaproteobacteria</taxon>
        <taxon>Chromatiales</taxon>
        <taxon>Chromatiaceae</taxon>
        <taxon>Marichromatium</taxon>
    </lineage>
</organism>
<keyword evidence="2" id="KW-0282">Flagellum</keyword>
<dbReference type="PANTHER" id="PTHR37166:SF1">
    <property type="entry name" value="PROTEIN FLAG"/>
    <property type="match status" value="1"/>
</dbReference>
<dbReference type="Pfam" id="PF03646">
    <property type="entry name" value="FlaG"/>
    <property type="match status" value="1"/>
</dbReference>
<proteinExistence type="predicted"/>
<protein>
    <submittedName>
        <fullName evidence="2">Flagellar protein FlaG</fullName>
    </submittedName>
</protein>
<keyword evidence="3" id="KW-1185">Reference proteome</keyword>
<dbReference type="PANTHER" id="PTHR37166">
    <property type="entry name" value="PROTEIN FLAG"/>
    <property type="match status" value="1"/>
</dbReference>
<feature type="region of interest" description="Disordered" evidence="1">
    <location>
        <begin position="1"/>
        <end position="72"/>
    </location>
</feature>
<evidence type="ECO:0000313" key="3">
    <source>
        <dbReference type="Proteomes" id="UP000740754"/>
    </source>
</evidence>